<name>A0A6P6XZ78_DERPT</name>
<dbReference type="InParanoid" id="A0A6P6XZ78"/>
<dbReference type="OrthoDB" id="6498526at2759"/>
<keyword evidence="1" id="KW-0812">Transmembrane</keyword>
<keyword evidence="1" id="KW-0472">Membrane</keyword>
<keyword evidence="2" id="KW-1185">Reference proteome</keyword>
<dbReference type="Proteomes" id="UP000515146">
    <property type="component" value="Unplaced"/>
</dbReference>
<feature type="transmembrane region" description="Helical" evidence="1">
    <location>
        <begin position="24"/>
        <end position="43"/>
    </location>
</feature>
<evidence type="ECO:0000313" key="3">
    <source>
        <dbReference type="RefSeq" id="XP_027198181.1"/>
    </source>
</evidence>
<dbReference type="AlphaFoldDB" id="A0A6P6XZ78"/>
<protein>
    <submittedName>
        <fullName evidence="3">Uncharacterized protein LOC113792485</fullName>
    </submittedName>
</protein>
<gene>
    <name evidence="3" type="primary">LOC113792485</name>
</gene>
<evidence type="ECO:0000256" key="1">
    <source>
        <dbReference type="SAM" id="Phobius"/>
    </source>
</evidence>
<proteinExistence type="predicted"/>
<sequence length="143" mass="16786">MCIHHPCQINLLDFSGFNFDQINNLLNCNHYSTIIIIIIIIIMNDHQQQQQKNIHTGELVLNASTLETQKASGEFVNNKYLVENICSIINKLRIYQSKNLTKDYFVGMTIQFSDHYYKIDLSKGSDDRFIIERFKINRDQINE</sequence>
<keyword evidence="1" id="KW-1133">Transmembrane helix</keyword>
<organism evidence="2 3">
    <name type="scientific">Dermatophagoides pteronyssinus</name>
    <name type="common">European house dust mite</name>
    <dbReference type="NCBI Taxonomy" id="6956"/>
    <lineage>
        <taxon>Eukaryota</taxon>
        <taxon>Metazoa</taxon>
        <taxon>Ecdysozoa</taxon>
        <taxon>Arthropoda</taxon>
        <taxon>Chelicerata</taxon>
        <taxon>Arachnida</taxon>
        <taxon>Acari</taxon>
        <taxon>Acariformes</taxon>
        <taxon>Sarcoptiformes</taxon>
        <taxon>Astigmata</taxon>
        <taxon>Psoroptidia</taxon>
        <taxon>Analgoidea</taxon>
        <taxon>Pyroglyphidae</taxon>
        <taxon>Dermatophagoidinae</taxon>
        <taxon>Dermatophagoides</taxon>
    </lineage>
</organism>
<accession>A0A6P6XZ78</accession>
<dbReference type="RefSeq" id="XP_027198181.1">
    <property type="nucleotide sequence ID" value="XM_027342380.1"/>
</dbReference>
<evidence type="ECO:0000313" key="2">
    <source>
        <dbReference type="Proteomes" id="UP000515146"/>
    </source>
</evidence>
<dbReference type="KEGG" id="dpte:113792485"/>
<reference evidence="3" key="1">
    <citation type="submission" date="2025-08" db="UniProtKB">
        <authorList>
            <consortium name="RefSeq"/>
        </authorList>
    </citation>
    <scope>IDENTIFICATION</scope>
    <source>
        <strain evidence="3">Airmid</strain>
    </source>
</reference>